<proteinExistence type="predicted"/>
<feature type="compositionally biased region" description="Acidic residues" evidence="1">
    <location>
        <begin position="119"/>
        <end position="128"/>
    </location>
</feature>
<dbReference type="InParanoid" id="K5VQZ2"/>
<dbReference type="Proteomes" id="UP000008370">
    <property type="component" value="Unassembled WGS sequence"/>
</dbReference>
<sequence>MESTPWPKGILWHIKGVSLKLGVLCDMVEGTAHALASLDCSFAAIFTGNNPSLTFSFHITIDPRLFKRITKIAPNPLRLLEEKRRLILEFDEDNDHESELENNEELVTGDTDSEHGSEGDEESDTSTQ</sequence>
<dbReference type="AlphaFoldDB" id="K5VQZ2"/>
<keyword evidence="3" id="KW-1185">Reference proteome</keyword>
<dbReference type="HOGENOM" id="CLU_1993426_0_0_1"/>
<dbReference type="KEGG" id="pco:PHACADRAFT_196310"/>
<gene>
    <name evidence="2" type="ORF">PHACADRAFT_196310</name>
</gene>
<organism evidence="2 3">
    <name type="scientific">Phanerochaete carnosa (strain HHB-10118-sp)</name>
    <name type="common">White-rot fungus</name>
    <name type="synonym">Peniophora carnosa</name>
    <dbReference type="NCBI Taxonomy" id="650164"/>
    <lineage>
        <taxon>Eukaryota</taxon>
        <taxon>Fungi</taxon>
        <taxon>Dikarya</taxon>
        <taxon>Basidiomycota</taxon>
        <taxon>Agaricomycotina</taxon>
        <taxon>Agaricomycetes</taxon>
        <taxon>Polyporales</taxon>
        <taxon>Phanerochaetaceae</taxon>
        <taxon>Phanerochaete</taxon>
    </lineage>
</organism>
<dbReference type="EMBL" id="JH930473">
    <property type="protein sequence ID" value="EKM53868.1"/>
    <property type="molecule type" value="Genomic_DNA"/>
</dbReference>
<feature type="region of interest" description="Disordered" evidence="1">
    <location>
        <begin position="91"/>
        <end position="128"/>
    </location>
</feature>
<accession>K5VQZ2</accession>
<protein>
    <submittedName>
        <fullName evidence="2">Uncharacterized protein</fullName>
    </submittedName>
</protein>
<name>K5VQZ2_PHACS</name>
<dbReference type="GeneID" id="18911145"/>
<evidence type="ECO:0000313" key="3">
    <source>
        <dbReference type="Proteomes" id="UP000008370"/>
    </source>
</evidence>
<evidence type="ECO:0000256" key="1">
    <source>
        <dbReference type="SAM" id="MobiDB-lite"/>
    </source>
</evidence>
<reference evidence="2 3" key="1">
    <citation type="journal article" date="2012" name="BMC Genomics">
        <title>Comparative genomics of the white-rot fungi, Phanerochaete carnosa and P. chrysosporium, to elucidate the genetic basis of the distinct wood types they colonize.</title>
        <authorList>
            <person name="Suzuki H."/>
            <person name="MacDonald J."/>
            <person name="Syed K."/>
            <person name="Salamov A."/>
            <person name="Hori C."/>
            <person name="Aerts A."/>
            <person name="Henrissat B."/>
            <person name="Wiebenga A."/>
            <person name="vanKuyk P.A."/>
            <person name="Barry K."/>
            <person name="Lindquist E."/>
            <person name="LaButti K."/>
            <person name="Lapidus A."/>
            <person name="Lucas S."/>
            <person name="Coutinho P."/>
            <person name="Gong Y."/>
            <person name="Samejima M."/>
            <person name="Mahadevan R."/>
            <person name="Abou-Zaid M."/>
            <person name="de Vries R.P."/>
            <person name="Igarashi K."/>
            <person name="Yadav J.S."/>
            <person name="Grigoriev I.V."/>
            <person name="Master E.R."/>
        </authorList>
    </citation>
    <scope>NUCLEOTIDE SEQUENCE [LARGE SCALE GENOMIC DNA]</scope>
    <source>
        <strain evidence="2 3">HHB-10118-sp</strain>
    </source>
</reference>
<evidence type="ECO:0000313" key="2">
    <source>
        <dbReference type="EMBL" id="EKM53868.1"/>
    </source>
</evidence>
<feature type="compositionally biased region" description="Acidic residues" evidence="1">
    <location>
        <begin position="91"/>
        <end position="104"/>
    </location>
</feature>
<dbReference type="RefSeq" id="XP_007396583.1">
    <property type="nucleotide sequence ID" value="XM_007396521.1"/>
</dbReference>